<accession>A0AA35ZHP9</accession>
<feature type="compositionally biased region" description="Gly residues" evidence="1">
    <location>
        <begin position="1"/>
        <end position="27"/>
    </location>
</feature>
<name>A0AA35ZHP9_LACSI</name>
<keyword evidence="3" id="KW-1185">Reference proteome</keyword>
<dbReference type="Proteomes" id="UP001177003">
    <property type="component" value="Chromosome 7"/>
</dbReference>
<protein>
    <submittedName>
        <fullName evidence="2">Uncharacterized protein</fullName>
    </submittedName>
</protein>
<organism evidence="2 3">
    <name type="scientific">Lactuca saligna</name>
    <name type="common">Willowleaf lettuce</name>
    <dbReference type="NCBI Taxonomy" id="75948"/>
    <lineage>
        <taxon>Eukaryota</taxon>
        <taxon>Viridiplantae</taxon>
        <taxon>Streptophyta</taxon>
        <taxon>Embryophyta</taxon>
        <taxon>Tracheophyta</taxon>
        <taxon>Spermatophyta</taxon>
        <taxon>Magnoliopsida</taxon>
        <taxon>eudicotyledons</taxon>
        <taxon>Gunneridae</taxon>
        <taxon>Pentapetalae</taxon>
        <taxon>asterids</taxon>
        <taxon>campanulids</taxon>
        <taxon>Asterales</taxon>
        <taxon>Asteraceae</taxon>
        <taxon>Cichorioideae</taxon>
        <taxon>Cichorieae</taxon>
        <taxon>Lactucinae</taxon>
        <taxon>Lactuca</taxon>
    </lineage>
</organism>
<proteinExistence type="predicted"/>
<evidence type="ECO:0000256" key="1">
    <source>
        <dbReference type="SAM" id="MobiDB-lite"/>
    </source>
</evidence>
<sequence length="147" mass="15629">MEVEGFAGGGTGGSDGGGRGANDGGGLQVRPAVEGRRRVNVGGGSRTRCFTEGLIGILLEKVGREKQPVRNKKSGGAMDYTREKATPIEAEEEMLEGFIMNLRHVKELKIGVLCSKVLSRLVAKGFILPSNIKFSYAFCNVLEVGDA</sequence>
<gene>
    <name evidence="2" type="ORF">LSALG_LOCUS31867</name>
</gene>
<dbReference type="EMBL" id="OX465083">
    <property type="protein sequence ID" value="CAI9292821.1"/>
    <property type="molecule type" value="Genomic_DNA"/>
</dbReference>
<dbReference type="AlphaFoldDB" id="A0AA35ZHP9"/>
<feature type="region of interest" description="Disordered" evidence="1">
    <location>
        <begin position="1"/>
        <end position="33"/>
    </location>
</feature>
<evidence type="ECO:0000313" key="3">
    <source>
        <dbReference type="Proteomes" id="UP001177003"/>
    </source>
</evidence>
<evidence type="ECO:0000313" key="2">
    <source>
        <dbReference type="EMBL" id="CAI9292821.1"/>
    </source>
</evidence>
<reference evidence="2" key="1">
    <citation type="submission" date="2023-04" db="EMBL/GenBank/DDBJ databases">
        <authorList>
            <person name="Vijverberg K."/>
            <person name="Xiong W."/>
            <person name="Schranz E."/>
        </authorList>
    </citation>
    <scope>NUCLEOTIDE SEQUENCE</scope>
</reference>